<accession>A0ABR9XDB4</accession>
<proteinExistence type="predicted"/>
<gene>
    <name evidence="1" type="ORF">IRJ18_01760</name>
</gene>
<dbReference type="EMBL" id="JADFFM010000001">
    <property type="protein sequence ID" value="MBE9665068.1"/>
    <property type="molecule type" value="Genomic_DNA"/>
</dbReference>
<organism evidence="1 2">
    <name type="scientific">Mucilaginibacter boryungensis</name>
    <dbReference type="NCBI Taxonomy" id="768480"/>
    <lineage>
        <taxon>Bacteria</taxon>
        <taxon>Pseudomonadati</taxon>
        <taxon>Bacteroidota</taxon>
        <taxon>Sphingobacteriia</taxon>
        <taxon>Sphingobacteriales</taxon>
        <taxon>Sphingobacteriaceae</taxon>
        <taxon>Mucilaginibacter</taxon>
    </lineage>
</organism>
<evidence type="ECO:0008006" key="3">
    <source>
        <dbReference type="Google" id="ProtNLM"/>
    </source>
</evidence>
<dbReference type="Proteomes" id="UP000632774">
    <property type="component" value="Unassembled WGS sequence"/>
</dbReference>
<evidence type="ECO:0000313" key="1">
    <source>
        <dbReference type="EMBL" id="MBE9665068.1"/>
    </source>
</evidence>
<keyword evidence="2" id="KW-1185">Reference proteome</keyword>
<name>A0ABR9XDB4_9SPHI</name>
<sequence length="173" mass="19909">MEDDVKKATFEAIEKIGTFYRGSVINEWAKLEKCVELIITSHLSGDPQTRGKIAILLLGRMTFHAKKEVINTLLVNYNELYPNKQQKKSFTKYVDALGGVNRERNIFAHHILNTTDEGLQAFPDKIGYVEYKDGSLTHWYTQELFGKLIERILTIKDETMTLYNTLVPPANRK</sequence>
<protein>
    <recommendedName>
        <fullName evidence="3">pEK499-p136 HEPN domain-containing protein</fullName>
    </recommendedName>
</protein>
<dbReference type="RefSeq" id="WP_194104484.1">
    <property type="nucleotide sequence ID" value="NZ_JADFFM010000001.1"/>
</dbReference>
<comment type="caution">
    <text evidence="1">The sequence shown here is derived from an EMBL/GenBank/DDBJ whole genome shotgun (WGS) entry which is preliminary data.</text>
</comment>
<evidence type="ECO:0000313" key="2">
    <source>
        <dbReference type="Proteomes" id="UP000632774"/>
    </source>
</evidence>
<reference evidence="1 2" key="1">
    <citation type="submission" date="2020-10" db="EMBL/GenBank/DDBJ databases">
        <title>Mucilaginibacter mali sp. nov., isolated from rhizosphere soil of apple orchard.</title>
        <authorList>
            <person name="Lee J.-S."/>
            <person name="Kim H.S."/>
            <person name="Kim J.-S."/>
        </authorList>
    </citation>
    <scope>NUCLEOTIDE SEQUENCE [LARGE SCALE GENOMIC DNA]</scope>
    <source>
        <strain evidence="1 2">KCTC 23157</strain>
    </source>
</reference>